<keyword evidence="1" id="KW-0812">Transmembrane</keyword>
<proteinExistence type="predicted"/>
<dbReference type="Proteomes" id="UP000693970">
    <property type="component" value="Unassembled WGS sequence"/>
</dbReference>
<reference evidence="2" key="2">
    <citation type="submission" date="2021-04" db="EMBL/GenBank/DDBJ databases">
        <authorList>
            <person name="Podell S."/>
        </authorList>
    </citation>
    <scope>NUCLEOTIDE SEQUENCE</scope>
    <source>
        <strain evidence="2">Hildebrandi</strain>
    </source>
</reference>
<keyword evidence="1" id="KW-1133">Transmembrane helix</keyword>
<dbReference type="AlphaFoldDB" id="A0A9K3PCY6"/>
<reference evidence="2" key="1">
    <citation type="journal article" date="2021" name="Sci. Rep.">
        <title>Diploid genomic architecture of Nitzschia inconspicua, an elite biomass production diatom.</title>
        <authorList>
            <person name="Oliver A."/>
            <person name="Podell S."/>
            <person name="Pinowska A."/>
            <person name="Traller J.C."/>
            <person name="Smith S.R."/>
            <person name="McClure R."/>
            <person name="Beliaev A."/>
            <person name="Bohutskyi P."/>
            <person name="Hill E.A."/>
            <person name="Rabines A."/>
            <person name="Zheng H."/>
            <person name="Allen L.Z."/>
            <person name="Kuo A."/>
            <person name="Grigoriev I.V."/>
            <person name="Allen A.E."/>
            <person name="Hazlebeck D."/>
            <person name="Allen E.E."/>
        </authorList>
    </citation>
    <scope>NUCLEOTIDE SEQUENCE</scope>
    <source>
        <strain evidence="2">Hildebrandi</strain>
    </source>
</reference>
<protein>
    <submittedName>
        <fullName evidence="2">Uncharacterized protein</fullName>
    </submittedName>
</protein>
<keyword evidence="1" id="KW-0472">Membrane</keyword>
<sequence length="127" mass="14579">MGRGLFFDIALFVLGCFCGIDLFLGVDGFVGNLDWRQRRVRTLLPVLCCDVNKRNNNGNTTDNIIISFYGKNHNRTELNKSTPRTGVYRSIEEWHDDTHDPNHVIDHLKRERAKWAKTFEDLGGDGI</sequence>
<keyword evidence="3" id="KW-1185">Reference proteome</keyword>
<organism evidence="2 3">
    <name type="scientific">Nitzschia inconspicua</name>
    <dbReference type="NCBI Taxonomy" id="303405"/>
    <lineage>
        <taxon>Eukaryota</taxon>
        <taxon>Sar</taxon>
        <taxon>Stramenopiles</taxon>
        <taxon>Ochrophyta</taxon>
        <taxon>Bacillariophyta</taxon>
        <taxon>Bacillariophyceae</taxon>
        <taxon>Bacillariophycidae</taxon>
        <taxon>Bacillariales</taxon>
        <taxon>Bacillariaceae</taxon>
        <taxon>Nitzschia</taxon>
    </lineage>
</organism>
<feature type="transmembrane region" description="Helical" evidence="1">
    <location>
        <begin position="6"/>
        <end position="30"/>
    </location>
</feature>
<comment type="caution">
    <text evidence="2">The sequence shown here is derived from an EMBL/GenBank/DDBJ whole genome shotgun (WGS) entry which is preliminary data.</text>
</comment>
<evidence type="ECO:0000313" key="2">
    <source>
        <dbReference type="EMBL" id="KAG7342086.1"/>
    </source>
</evidence>
<evidence type="ECO:0000313" key="3">
    <source>
        <dbReference type="Proteomes" id="UP000693970"/>
    </source>
</evidence>
<evidence type="ECO:0000256" key="1">
    <source>
        <dbReference type="SAM" id="Phobius"/>
    </source>
</evidence>
<accession>A0A9K3PCY6</accession>
<name>A0A9K3PCY6_9STRA</name>
<gene>
    <name evidence="2" type="ORF">IV203_007178</name>
</gene>
<dbReference type="EMBL" id="JAGRRH010000025">
    <property type="protein sequence ID" value="KAG7342086.1"/>
    <property type="molecule type" value="Genomic_DNA"/>
</dbReference>